<dbReference type="PANTHER" id="PTHR30478">
    <property type="entry name" value="DNA POLYMERASE III SUBUNIT BETA"/>
    <property type="match status" value="1"/>
</dbReference>
<name>A0A1X7HIM7_9BACL</name>
<dbReference type="CDD" id="cd00140">
    <property type="entry name" value="beta_clamp"/>
    <property type="match status" value="1"/>
</dbReference>
<comment type="function">
    <text evidence="10">Confers DNA tethering and processivity to DNA polymerases and other proteins. Acts as a clamp, forming a ring around DNA (a reaction catalyzed by the clamp-loading complex) which diffuses in an ATP-independent manner freely and bidirectionally along dsDNA. Initially characterized for its ability to contact the catalytic subunit of DNA polymerase III (Pol III), a complex, multichain enzyme responsible for most of the replicative synthesis in bacteria; Pol III exhibits 3'-5' exonuclease proofreading activity. The beta chain is required for initiation of replication as well as for processivity of DNA replication.</text>
</comment>
<dbReference type="EMBL" id="LT840184">
    <property type="protein sequence ID" value="SMF86981.1"/>
    <property type="molecule type" value="Genomic_DNA"/>
</dbReference>
<dbReference type="SUPFAM" id="SSF55979">
    <property type="entry name" value="DNA clamp"/>
    <property type="match status" value="3"/>
</dbReference>
<dbReference type="GO" id="GO:0008408">
    <property type="term" value="F:3'-5' exonuclease activity"/>
    <property type="evidence" value="ECO:0007669"/>
    <property type="project" value="InterPro"/>
</dbReference>
<comment type="subcellular location">
    <subcellularLocation>
        <location evidence="1 10">Cytoplasm</location>
    </subcellularLocation>
</comment>
<dbReference type="Gene3D" id="3.10.150.10">
    <property type="entry name" value="DNA Polymerase III, subunit A, domain 2"/>
    <property type="match status" value="1"/>
</dbReference>
<evidence type="ECO:0000256" key="10">
    <source>
        <dbReference type="PIRNR" id="PIRNR000804"/>
    </source>
</evidence>
<feature type="domain" description="DNA polymerase III beta sliding clamp C-terminal" evidence="13">
    <location>
        <begin position="246"/>
        <end position="362"/>
    </location>
</feature>
<comment type="similarity">
    <text evidence="2 10">Belongs to the beta sliding clamp family.</text>
</comment>
<dbReference type="InterPro" id="IPR001001">
    <property type="entry name" value="DNA_polIII_beta"/>
</dbReference>
<dbReference type="SMART" id="SM00480">
    <property type="entry name" value="POL3Bc"/>
    <property type="match status" value="1"/>
</dbReference>
<dbReference type="AlphaFoldDB" id="A0A1X7HIM7"/>
<feature type="domain" description="DNA polymerase III beta sliding clamp N-terminal" evidence="11">
    <location>
        <begin position="1"/>
        <end position="120"/>
    </location>
</feature>
<dbReference type="PANTHER" id="PTHR30478:SF0">
    <property type="entry name" value="BETA SLIDING CLAMP"/>
    <property type="match status" value="1"/>
</dbReference>
<evidence type="ECO:0000313" key="15">
    <source>
        <dbReference type="Proteomes" id="UP000192940"/>
    </source>
</evidence>
<evidence type="ECO:0000259" key="11">
    <source>
        <dbReference type="Pfam" id="PF00712"/>
    </source>
</evidence>
<evidence type="ECO:0000256" key="5">
    <source>
        <dbReference type="ARBA" id="ARBA00022679"/>
    </source>
</evidence>
<evidence type="ECO:0000256" key="7">
    <source>
        <dbReference type="ARBA" id="ARBA00022705"/>
    </source>
</evidence>
<evidence type="ECO:0000259" key="12">
    <source>
        <dbReference type="Pfam" id="PF02767"/>
    </source>
</evidence>
<keyword evidence="5 10" id="KW-0808">Transferase</keyword>
<dbReference type="GO" id="GO:0003677">
    <property type="term" value="F:DNA binding"/>
    <property type="evidence" value="ECO:0007669"/>
    <property type="project" value="UniProtKB-UniRule"/>
</dbReference>
<dbReference type="Gene3D" id="3.70.10.10">
    <property type="match status" value="1"/>
</dbReference>
<evidence type="ECO:0000256" key="3">
    <source>
        <dbReference type="ARBA" id="ARBA00021035"/>
    </source>
</evidence>
<reference evidence="15" key="1">
    <citation type="submission" date="2017-04" db="EMBL/GenBank/DDBJ databases">
        <authorList>
            <person name="Varghese N."/>
            <person name="Submissions S."/>
        </authorList>
    </citation>
    <scope>NUCLEOTIDE SEQUENCE [LARGE SCALE GENOMIC DNA]</scope>
    <source>
        <strain evidence="15">N3/975</strain>
    </source>
</reference>
<dbReference type="GO" id="GO:0009360">
    <property type="term" value="C:DNA polymerase III complex"/>
    <property type="evidence" value="ECO:0007669"/>
    <property type="project" value="InterPro"/>
</dbReference>
<comment type="subunit">
    <text evidence="10">Forms a ring-shaped head-to-tail homodimer around DNA.</text>
</comment>
<dbReference type="Pfam" id="PF00712">
    <property type="entry name" value="DNA_pol3_beta"/>
    <property type="match status" value="1"/>
</dbReference>
<evidence type="ECO:0000256" key="4">
    <source>
        <dbReference type="ARBA" id="ARBA00022490"/>
    </source>
</evidence>
<keyword evidence="15" id="KW-1185">Reference proteome</keyword>
<protein>
    <recommendedName>
        <fullName evidence="3 10">Beta sliding clamp</fullName>
    </recommendedName>
</protein>
<dbReference type="GO" id="GO:0005737">
    <property type="term" value="C:cytoplasm"/>
    <property type="evidence" value="ECO:0007669"/>
    <property type="project" value="UniProtKB-SubCell"/>
</dbReference>
<dbReference type="Pfam" id="PF02768">
    <property type="entry name" value="DNA_pol3_beta_3"/>
    <property type="match status" value="1"/>
</dbReference>
<keyword evidence="4 10" id="KW-0963">Cytoplasm</keyword>
<evidence type="ECO:0000256" key="6">
    <source>
        <dbReference type="ARBA" id="ARBA00022695"/>
    </source>
</evidence>
<dbReference type="GO" id="GO:0006271">
    <property type="term" value="P:DNA strand elongation involved in DNA replication"/>
    <property type="evidence" value="ECO:0007669"/>
    <property type="project" value="TreeGrafter"/>
</dbReference>
<dbReference type="Proteomes" id="UP000192940">
    <property type="component" value="Chromosome I"/>
</dbReference>
<sequence length="366" mass="41689">MKFIVPKDALVLPLQHISRIATSKVIPILSGVLITVEPERILLVGGDSHNILRYELSNDKFNYIKSGSIVLPIAKLHEIIKKMDGETIEVDLIDHTIVNIISGNSKFRLIGMDASEYPEVRMEHSGKGFTMKGAILKDLIQQTIYAVSTREETPLLTGVHMRMNDDFICFTACDRHRVARITEQLPTDISENRIISGKTLVEIRNMVKDELPVRIDFLEHRVVFNQGTFTYAVTPLEGRYPDIERMISMEPNTKAIVSTKDLLRALERSMIISDNGNGFITTMQIRNGYINIYCQSENGNLDENITLESLNGNDFEFNYNVKYAIDALKTIRTEYTAIYYSLNQKMIIFKPHEQENSLHLIMGAMK</sequence>
<dbReference type="STRING" id="1313296.SAMN05661091_3576"/>
<evidence type="ECO:0000313" key="14">
    <source>
        <dbReference type="EMBL" id="SMF86981.1"/>
    </source>
</evidence>
<dbReference type="InterPro" id="IPR022637">
    <property type="entry name" value="DNA_polIII_beta_cen"/>
</dbReference>
<evidence type="ECO:0000256" key="1">
    <source>
        <dbReference type="ARBA" id="ARBA00004496"/>
    </source>
</evidence>
<evidence type="ECO:0000259" key="13">
    <source>
        <dbReference type="Pfam" id="PF02768"/>
    </source>
</evidence>
<keyword evidence="7 10" id="KW-0235">DNA replication</keyword>
<organism evidence="14 15">
    <name type="scientific">Paenibacillus uliginis N3/975</name>
    <dbReference type="NCBI Taxonomy" id="1313296"/>
    <lineage>
        <taxon>Bacteria</taxon>
        <taxon>Bacillati</taxon>
        <taxon>Bacillota</taxon>
        <taxon>Bacilli</taxon>
        <taxon>Bacillales</taxon>
        <taxon>Paenibacillaceae</taxon>
        <taxon>Paenibacillus</taxon>
    </lineage>
</organism>
<keyword evidence="8 10" id="KW-0239">DNA-directed DNA polymerase</keyword>
<dbReference type="PIRSF" id="PIRSF000804">
    <property type="entry name" value="DNA_pol_III_b"/>
    <property type="match status" value="1"/>
</dbReference>
<dbReference type="InterPro" id="IPR022635">
    <property type="entry name" value="DNA_polIII_beta_C"/>
</dbReference>
<gene>
    <name evidence="14" type="ORF">SAMN05661091_3576</name>
</gene>
<keyword evidence="6 10" id="KW-0548">Nucleotidyltransferase</keyword>
<evidence type="ECO:0000256" key="8">
    <source>
        <dbReference type="ARBA" id="ARBA00022932"/>
    </source>
</evidence>
<proteinExistence type="inferred from homology"/>
<dbReference type="RefSeq" id="WP_208914409.1">
    <property type="nucleotide sequence ID" value="NZ_LT840184.1"/>
</dbReference>
<evidence type="ECO:0000256" key="2">
    <source>
        <dbReference type="ARBA" id="ARBA00010752"/>
    </source>
</evidence>
<dbReference type="InterPro" id="IPR046938">
    <property type="entry name" value="DNA_clamp_sf"/>
</dbReference>
<dbReference type="Pfam" id="PF02767">
    <property type="entry name" value="DNA_pol3_beta_2"/>
    <property type="match status" value="1"/>
</dbReference>
<accession>A0A1X7HIM7</accession>
<dbReference type="NCBIfam" id="TIGR00663">
    <property type="entry name" value="dnan"/>
    <property type="match status" value="1"/>
</dbReference>
<feature type="domain" description="DNA polymerase III beta sliding clamp central" evidence="12">
    <location>
        <begin position="132"/>
        <end position="242"/>
    </location>
</feature>
<keyword evidence="9" id="KW-0238">DNA-binding</keyword>
<evidence type="ECO:0000256" key="9">
    <source>
        <dbReference type="ARBA" id="ARBA00023125"/>
    </source>
</evidence>
<dbReference type="GO" id="GO:0003887">
    <property type="term" value="F:DNA-directed DNA polymerase activity"/>
    <property type="evidence" value="ECO:0007669"/>
    <property type="project" value="UniProtKB-UniRule"/>
</dbReference>
<dbReference type="InterPro" id="IPR022634">
    <property type="entry name" value="DNA_polIII_beta_N"/>
</dbReference>